<proteinExistence type="predicted"/>
<dbReference type="Proteomes" id="UP000234211">
    <property type="component" value="Unassembled WGS sequence"/>
</dbReference>
<organism evidence="1 2">
    <name type="scientific">Tenacibaculum piscium</name>
    <dbReference type="NCBI Taxonomy" id="1458515"/>
    <lineage>
        <taxon>Bacteria</taxon>
        <taxon>Pseudomonadati</taxon>
        <taxon>Bacteroidota</taxon>
        <taxon>Flavobacteriia</taxon>
        <taxon>Flavobacteriales</taxon>
        <taxon>Flavobacteriaceae</taxon>
        <taxon>Tenacibaculum</taxon>
    </lineage>
</organism>
<sequence>MIDYKRNTIILIFALIFISLKITAQRTSVVDNKGTIKNVNTSVSSGTYAPANPLEGDIWFESNPTNNKVKIYDADEPTPANRWKSISNQNIYTENGTLTGIRDLNGAGNSLFYFNLGSFQVYDTNEIQLRCETYFQIEGKSGIYLYNTTTIHEDLSLKKRFIDASNKSWYEWSNIIINRNRYKMDI</sequence>
<gene>
    <name evidence="1" type="ORF">TNO020_40203</name>
</gene>
<dbReference type="OrthoDB" id="1396884at2"/>
<keyword evidence="2" id="KW-1185">Reference proteome</keyword>
<accession>A0A2H1YHN3</accession>
<name>A0A2H1YHN3_9FLAO</name>
<dbReference type="EMBL" id="OENF01000034">
    <property type="protein sequence ID" value="SOS74983.1"/>
    <property type="molecule type" value="Genomic_DNA"/>
</dbReference>
<dbReference type="AlphaFoldDB" id="A0A2H1YHN3"/>
<dbReference type="RefSeq" id="WP_101917573.1">
    <property type="nucleotide sequence ID" value="NZ_OENF01000034.1"/>
</dbReference>
<evidence type="ECO:0000313" key="2">
    <source>
        <dbReference type="Proteomes" id="UP000234211"/>
    </source>
</evidence>
<reference evidence="2" key="1">
    <citation type="submission" date="2017-11" db="EMBL/GenBank/DDBJ databases">
        <authorList>
            <person name="Duchaud E."/>
        </authorList>
    </citation>
    <scope>NUCLEOTIDE SEQUENCE [LARGE SCALE GENOMIC DNA]</scope>
    <source>
        <strain evidence="2">Tenacibaculum sp. TNO020</strain>
    </source>
</reference>
<evidence type="ECO:0000313" key="1">
    <source>
        <dbReference type="EMBL" id="SOS74983.1"/>
    </source>
</evidence>
<protein>
    <submittedName>
        <fullName evidence="1">Uncharacterized protein</fullName>
    </submittedName>
</protein>